<proteinExistence type="predicted"/>
<dbReference type="SUPFAM" id="SSF46785">
    <property type="entry name" value="Winged helix' DNA-binding domain"/>
    <property type="match status" value="1"/>
</dbReference>
<dbReference type="GO" id="GO:0003677">
    <property type="term" value="F:DNA binding"/>
    <property type="evidence" value="ECO:0007669"/>
    <property type="project" value="UniProtKB-KW"/>
</dbReference>
<dbReference type="PROSITE" id="PS51077">
    <property type="entry name" value="HTH_ICLR"/>
    <property type="match status" value="1"/>
</dbReference>
<sequence>MAGGSGEPGRTVTSKVLAILAAFESGQRSLSLTDLAATAGLPLSTTHRLAAELEEWGAISRDANDRYQVGLRLWELAQNAGRALRDTVRPYLQDLYALTGETSHLAIRDGMDVLYIDRIYGLRRVPRASRVGGRLPMHATAVGKVILAHETPEVREAYLRRPLESRTPRTVTDPKLLRLELDRIRKLGFAITIDEVRAGSCSVAVPVFHTGRIGAGVGLVMQTATASQLTAHVPTLRNVSERIERATTPIPLESLLRSGMDVGAAARTKPSASSPSPE</sequence>
<dbReference type="InterPro" id="IPR050707">
    <property type="entry name" value="HTH_MetabolicPath_Reg"/>
</dbReference>
<keyword evidence="3" id="KW-0804">Transcription</keyword>
<dbReference type="Pfam" id="PF01614">
    <property type="entry name" value="IclR_C"/>
    <property type="match status" value="1"/>
</dbReference>
<dbReference type="PANTHER" id="PTHR30136:SF24">
    <property type="entry name" value="HTH-TYPE TRANSCRIPTIONAL REPRESSOR ALLR"/>
    <property type="match status" value="1"/>
</dbReference>
<evidence type="ECO:0000313" key="7">
    <source>
        <dbReference type="Proteomes" id="UP000274391"/>
    </source>
</evidence>
<dbReference type="PROSITE" id="PS51078">
    <property type="entry name" value="ICLR_ED"/>
    <property type="match status" value="1"/>
</dbReference>
<name>A0A3P3VZR8_9MICO</name>
<comment type="caution">
    <text evidence="6">The sequence shown here is derived from an EMBL/GenBank/DDBJ whole genome shotgun (WGS) entry which is preliminary data.</text>
</comment>
<dbReference type="SUPFAM" id="SSF55781">
    <property type="entry name" value="GAF domain-like"/>
    <property type="match status" value="1"/>
</dbReference>
<dbReference type="RefSeq" id="WP_124969398.1">
    <property type="nucleotide sequence ID" value="NZ_RQVS01000002.1"/>
</dbReference>
<keyword evidence="1" id="KW-0805">Transcription regulation</keyword>
<dbReference type="Pfam" id="PF09339">
    <property type="entry name" value="HTH_IclR"/>
    <property type="match status" value="1"/>
</dbReference>
<dbReference type="InterPro" id="IPR005471">
    <property type="entry name" value="Tscrpt_reg_IclR_N"/>
</dbReference>
<reference evidence="6 7" key="1">
    <citation type="submission" date="2018-11" db="EMBL/GenBank/DDBJ databases">
        <title>YIM 102482-1 draft genome.</title>
        <authorList>
            <person name="Li G."/>
            <person name="Jiang Y."/>
        </authorList>
    </citation>
    <scope>NUCLEOTIDE SEQUENCE [LARGE SCALE GENOMIC DNA]</scope>
    <source>
        <strain evidence="6 7">YIM 102482-1</strain>
    </source>
</reference>
<evidence type="ECO:0000256" key="2">
    <source>
        <dbReference type="ARBA" id="ARBA00023125"/>
    </source>
</evidence>
<accession>A0A3P3VZR8</accession>
<dbReference type="Proteomes" id="UP000274391">
    <property type="component" value="Unassembled WGS sequence"/>
</dbReference>
<dbReference type="AlphaFoldDB" id="A0A3P3VZR8"/>
<dbReference type="Gene3D" id="1.10.10.10">
    <property type="entry name" value="Winged helix-like DNA-binding domain superfamily/Winged helix DNA-binding domain"/>
    <property type="match status" value="1"/>
</dbReference>
<keyword evidence="7" id="KW-1185">Reference proteome</keyword>
<evidence type="ECO:0000259" key="4">
    <source>
        <dbReference type="PROSITE" id="PS51077"/>
    </source>
</evidence>
<evidence type="ECO:0000313" key="6">
    <source>
        <dbReference type="EMBL" id="RRJ88275.1"/>
    </source>
</evidence>
<dbReference type="OrthoDB" id="4068713at2"/>
<feature type="domain" description="IclR-ED" evidence="5">
    <location>
        <begin position="72"/>
        <end position="249"/>
    </location>
</feature>
<feature type="domain" description="HTH iclR-type" evidence="4">
    <location>
        <begin position="10"/>
        <end position="71"/>
    </location>
</feature>
<dbReference type="InterPro" id="IPR036390">
    <property type="entry name" value="WH_DNA-bd_sf"/>
</dbReference>
<dbReference type="EMBL" id="RQVS01000002">
    <property type="protein sequence ID" value="RRJ88275.1"/>
    <property type="molecule type" value="Genomic_DNA"/>
</dbReference>
<evidence type="ECO:0000259" key="5">
    <source>
        <dbReference type="PROSITE" id="PS51078"/>
    </source>
</evidence>
<dbReference type="InterPro" id="IPR029016">
    <property type="entry name" value="GAF-like_dom_sf"/>
</dbReference>
<dbReference type="InterPro" id="IPR036388">
    <property type="entry name" value="WH-like_DNA-bd_sf"/>
</dbReference>
<evidence type="ECO:0000256" key="1">
    <source>
        <dbReference type="ARBA" id="ARBA00023015"/>
    </source>
</evidence>
<dbReference type="GO" id="GO:0003700">
    <property type="term" value="F:DNA-binding transcription factor activity"/>
    <property type="evidence" value="ECO:0007669"/>
    <property type="project" value="TreeGrafter"/>
</dbReference>
<dbReference type="PANTHER" id="PTHR30136">
    <property type="entry name" value="HELIX-TURN-HELIX TRANSCRIPTIONAL REGULATOR, ICLR FAMILY"/>
    <property type="match status" value="1"/>
</dbReference>
<gene>
    <name evidence="6" type="ORF">EG850_02200</name>
</gene>
<keyword evidence="2" id="KW-0238">DNA-binding</keyword>
<dbReference type="GO" id="GO:0045892">
    <property type="term" value="P:negative regulation of DNA-templated transcription"/>
    <property type="evidence" value="ECO:0007669"/>
    <property type="project" value="TreeGrafter"/>
</dbReference>
<dbReference type="SMART" id="SM00346">
    <property type="entry name" value="HTH_ICLR"/>
    <property type="match status" value="1"/>
</dbReference>
<organism evidence="6 7">
    <name type="scientific">Gulosibacter macacae</name>
    <dbReference type="NCBI Taxonomy" id="2488791"/>
    <lineage>
        <taxon>Bacteria</taxon>
        <taxon>Bacillati</taxon>
        <taxon>Actinomycetota</taxon>
        <taxon>Actinomycetes</taxon>
        <taxon>Micrococcales</taxon>
        <taxon>Microbacteriaceae</taxon>
        <taxon>Gulosibacter</taxon>
    </lineage>
</organism>
<dbReference type="InterPro" id="IPR014757">
    <property type="entry name" value="Tscrpt_reg_IclR_C"/>
</dbReference>
<evidence type="ECO:0000256" key="3">
    <source>
        <dbReference type="ARBA" id="ARBA00023163"/>
    </source>
</evidence>
<dbReference type="Gene3D" id="3.30.450.40">
    <property type="match status" value="1"/>
</dbReference>
<protein>
    <submittedName>
        <fullName evidence="6">IclR family transcriptional regulator</fullName>
    </submittedName>
</protein>